<dbReference type="InterPro" id="IPR041577">
    <property type="entry name" value="RT_RNaseH_2"/>
</dbReference>
<feature type="domain" description="Reverse transcriptase/retrotransposon-derived protein RNase H-like" evidence="1">
    <location>
        <begin position="31"/>
        <end position="89"/>
    </location>
</feature>
<dbReference type="VEuPathDB" id="MicrosporidiaDB:HERIO_1826"/>
<dbReference type="SUPFAM" id="SSF56672">
    <property type="entry name" value="DNA/RNA polymerases"/>
    <property type="match status" value="1"/>
</dbReference>
<name>A0A1X0Q952_9MICR</name>
<keyword evidence="3" id="KW-1185">Reference proteome</keyword>
<dbReference type="EMBL" id="LVKB01000113">
    <property type="protein sequence ID" value="ORD96235.1"/>
    <property type="molecule type" value="Genomic_DNA"/>
</dbReference>
<sequence>MFIKDLSKKVKILYDIMNNKTNYDQTIVDKKSSEIIKELLESKGLTTPNFEKKFIIETDASEKALGFILLQEEDKIDKIIKFGSRMLSNE</sequence>
<dbReference type="Proteomes" id="UP000192356">
    <property type="component" value="Unassembled WGS sequence"/>
</dbReference>
<dbReference type="AlphaFoldDB" id="A0A1X0Q952"/>
<protein>
    <recommendedName>
        <fullName evidence="1">Reverse transcriptase/retrotransposon-derived protein RNase H-like domain-containing protein</fullName>
    </recommendedName>
</protein>
<dbReference type="InterPro" id="IPR043502">
    <property type="entry name" value="DNA/RNA_pol_sf"/>
</dbReference>
<dbReference type="OrthoDB" id="5593162at2759"/>
<evidence type="ECO:0000313" key="2">
    <source>
        <dbReference type="EMBL" id="ORD96235.1"/>
    </source>
</evidence>
<gene>
    <name evidence="2" type="ORF">HERIO_1826</name>
</gene>
<dbReference type="Pfam" id="PF17919">
    <property type="entry name" value="RT_RNaseH_2"/>
    <property type="match status" value="1"/>
</dbReference>
<proteinExistence type="predicted"/>
<organism evidence="2 3">
    <name type="scientific">Hepatospora eriocheir</name>
    <dbReference type="NCBI Taxonomy" id="1081669"/>
    <lineage>
        <taxon>Eukaryota</taxon>
        <taxon>Fungi</taxon>
        <taxon>Fungi incertae sedis</taxon>
        <taxon>Microsporidia</taxon>
        <taxon>Hepatosporidae</taxon>
        <taxon>Hepatospora</taxon>
    </lineage>
</organism>
<reference evidence="2 3" key="1">
    <citation type="journal article" date="2017" name="Environ. Microbiol.">
        <title>Decay of the glycolytic pathway and adaptation to intranuclear parasitism within Enterocytozoonidae microsporidia.</title>
        <authorList>
            <person name="Wiredu Boakye D."/>
            <person name="Jaroenlak P."/>
            <person name="Prachumwat A."/>
            <person name="Williams T.A."/>
            <person name="Bateman K.S."/>
            <person name="Itsathitphaisarn O."/>
            <person name="Sritunyalucksana K."/>
            <person name="Paszkiewicz K.H."/>
            <person name="Moore K.A."/>
            <person name="Stentiford G.D."/>
            <person name="Williams B.A."/>
        </authorList>
    </citation>
    <scope>NUCLEOTIDE SEQUENCE [LARGE SCALE GENOMIC DNA]</scope>
    <source>
        <strain evidence="2 3">GB1</strain>
    </source>
</reference>
<comment type="caution">
    <text evidence="2">The sequence shown here is derived from an EMBL/GenBank/DDBJ whole genome shotgun (WGS) entry which is preliminary data.</text>
</comment>
<evidence type="ECO:0000313" key="3">
    <source>
        <dbReference type="Proteomes" id="UP000192356"/>
    </source>
</evidence>
<accession>A0A1X0Q952</accession>
<evidence type="ECO:0000259" key="1">
    <source>
        <dbReference type="Pfam" id="PF17919"/>
    </source>
</evidence>